<keyword evidence="7 9" id="KW-1133">Transmembrane helix</keyword>
<comment type="similarity">
    <text evidence="2 9">Belongs to the ABC-2 integral membrane protein family.</text>
</comment>
<feature type="transmembrane region" description="Helical" evidence="9">
    <location>
        <begin position="122"/>
        <end position="151"/>
    </location>
</feature>
<keyword evidence="8 9" id="KW-0472">Membrane</keyword>
<comment type="subcellular location">
    <subcellularLocation>
        <location evidence="1">Cell inner membrane</location>
        <topology evidence="1">Multi-pass membrane protein</topology>
    </subcellularLocation>
    <subcellularLocation>
        <location evidence="9">Cell membrane</location>
        <topology evidence="9">Multi-pass membrane protein</topology>
    </subcellularLocation>
</comment>
<dbReference type="PANTHER" id="PTHR30413:SF8">
    <property type="entry name" value="TRANSPORT PERMEASE PROTEIN"/>
    <property type="match status" value="1"/>
</dbReference>
<evidence type="ECO:0000256" key="9">
    <source>
        <dbReference type="RuleBase" id="RU361157"/>
    </source>
</evidence>
<proteinExistence type="inferred from homology"/>
<feature type="transmembrane region" description="Helical" evidence="9">
    <location>
        <begin position="83"/>
        <end position="102"/>
    </location>
</feature>
<dbReference type="PANTHER" id="PTHR30413">
    <property type="entry name" value="INNER MEMBRANE TRANSPORT PERMEASE"/>
    <property type="match status" value="1"/>
</dbReference>
<evidence type="ECO:0000259" key="10">
    <source>
        <dbReference type="PROSITE" id="PS51012"/>
    </source>
</evidence>
<evidence type="ECO:0000256" key="7">
    <source>
        <dbReference type="ARBA" id="ARBA00022989"/>
    </source>
</evidence>
<feature type="transmembrane region" description="Helical" evidence="9">
    <location>
        <begin position="157"/>
        <end position="180"/>
    </location>
</feature>
<dbReference type="InterPro" id="IPR013525">
    <property type="entry name" value="ABC2_TM"/>
</dbReference>
<accession>A0A1R4JES0</accession>
<name>A0A1R4JES0_9MICO</name>
<evidence type="ECO:0000256" key="4">
    <source>
        <dbReference type="ARBA" id="ARBA00022475"/>
    </source>
</evidence>
<keyword evidence="6 9" id="KW-0812">Transmembrane</keyword>
<dbReference type="OrthoDB" id="9789409at2"/>
<dbReference type="AlphaFoldDB" id="A0A1R4JES0"/>
<feature type="transmembrane region" description="Helical" evidence="9">
    <location>
        <begin position="47"/>
        <end position="71"/>
    </location>
</feature>
<feature type="transmembrane region" description="Helical" evidence="9">
    <location>
        <begin position="192"/>
        <end position="211"/>
    </location>
</feature>
<dbReference type="GO" id="GO:0005886">
    <property type="term" value="C:plasma membrane"/>
    <property type="evidence" value="ECO:0007669"/>
    <property type="project" value="UniProtKB-SubCell"/>
</dbReference>
<sequence>MTFGAPIDLSGFEVPGRGRGLLDVFTRGYLLRLLIRKGTATRYRNSLLGWIWSYVKPAAQFVIYYFVMGVIMNQNRGIENFPIYLFAGVVAVNLFNEAFGNATSSIVDNRALVKKIYLPRELFPIASIIIAFVHFLPQVAILLIVCLVVGWQPTMMGLAGVVLGIVIIQIFSLGLGLFFGAMNVRFRDAQNFVELIRMFSTWTSPVLYPWILVQGALSNHDWLFTLYTWNPLTVAVELFHQGFWAPTTGTGDTTDSIMPDFGVALLAALVLCAAMLVIGQTTFRRFERSFAQDL</sequence>
<dbReference type="Proteomes" id="UP000196320">
    <property type="component" value="Unassembled WGS sequence"/>
</dbReference>
<dbReference type="InterPro" id="IPR047817">
    <property type="entry name" value="ABC2_TM_bact-type"/>
</dbReference>
<keyword evidence="5" id="KW-0997">Cell inner membrane</keyword>
<keyword evidence="12" id="KW-1185">Reference proteome</keyword>
<dbReference type="GO" id="GO:0015920">
    <property type="term" value="P:lipopolysaccharide transport"/>
    <property type="evidence" value="ECO:0007669"/>
    <property type="project" value="TreeGrafter"/>
</dbReference>
<evidence type="ECO:0000256" key="8">
    <source>
        <dbReference type="ARBA" id="ARBA00023136"/>
    </source>
</evidence>
<evidence type="ECO:0000256" key="6">
    <source>
        <dbReference type="ARBA" id="ARBA00022692"/>
    </source>
</evidence>
<protein>
    <recommendedName>
        <fullName evidence="9">Transport permease protein</fullName>
    </recommendedName>
</protein>
<evidence type="ECO:0000313" key="11">
    <source>
        <dbReference type="EMBL" id="SJN30434.1"/>
    </source>
</evidence>
<feature type="transmembrane region" description="Helical" evidence="9">
    <location>
        <begin position="261"/>
        <end position="279"/>
    </location>
</feature>
<organism evidence="11 12">
    <name type="scientific">Microbacterium esteraromaticum</name>
    <dbReference type="NCBI Taxonomy" id="57043"/>
    <lineage>
        <taxon>Bacteria</taxon>
        <taxon>Bacillati</taxon>
        <taxon>Actinomycetota</taxon>
        <taxon>Actinomycetes</taxon>
        <taxon>Micrococcales</taxon>
        <taxon>Microbacteriaceae</taxon>
        <taxon>Microbacterium</taxon>
    </lineage>
</organism>
<keyword evidence="4 9" id="KW-1003">Cell membrane</keyword>
<dbReference type="GO" id="GO:0140359">
    <property type="term" value="F:ABC-type transporter activity"/>
    <property type="evidence" value="ECO:0007669"/>
    <property type="project" value="InterPro"/>
</dbReference>
<evidence type="ECO:0000256" key="2">
    <source>
        <dbReference type="ARBA" id="ARBA00007783"/>
    </source>
</evidence>
<dbReference type="Pfam" id="PF01061">
    <property type="entry name" value="ABC2_membrane"/>
    <property type="match status" value="1"/>
</dbReference>
<feature type="domain" description="ABC transmembrane type-2" evidence="10">
    <location>
        <begin position="48"/>
        <end position="286"/>
    </location>
</feature>
<dbReference type="PROSITE" id="PS51012">
    <property type="entry name" value="ABC_TM2"/>
    <property type="match status" value="1"/>
</dbReference>
<gene>
    <name evidence="11" type="ORF">FM104_06970</name>
</gene>
<evidence type="ECO:0000256" key="3">
    <source>
        <dbReference type="ARBA" id="ARBA00022448"/>
    </source>
</evidence>
<keyword evidence="3 9" id="KW-0813">Transport</keyword>
<evidence type="ECO:0000256" key="1">
    <source>
        <dbReference type="ARBA" id="ARBA00004429"/>
    </source>
</evidence>
<evidence type="ECO:0000256" key="5">
    <source>
        <dbReference type="ARBA" id="ARBA00022519"/>
    </source>
</evidence>
<reference evidence="11 12" key="1">
    <citation type="submission" date="2017-02" db="EMBL/GenBank/DDBJ databases">
        <authorList>
            <person name="Peterson S.W."/>
        </authorList>
    </citation>
    <scope>NUCLEOTIDE SEQUENCE [LARGE SCALE GENOMIC DNA]</scope>
    <source>
        <strain evidence="11 12">B Mb 05.01</strain>
    </source>
</reference>
<evidence type="ECO:0000313" key="12">
    <source>
        <dbReference type="Proteomes" id="UP000196320"/>
    </source>
</evidence>
<dbReference type="EMBL" id="FUKO01000019">
    <property type="protein sequence ID" value="SJN30434.1"/>
    <property type="molecule type" value="Genomic_DNA"/>
</dbReference>